<name>A0A845B3Y0_9SPHN</name>
<dbReference type="SUPFAM" id="SSF53474">
    <property type="entry name" value="alpha/beta-Hydrolases"/>
    <property type="match status" value="1"/>
</dbReference>
<dbReference type="AlphaFoldDB" id="A0A845B3Y0"/>
<sequence>MLKRFAALICLMAAPVTAQSLPKPTDFESRSIDDHSLGTIGWHLDQQEVEDVGPLIVWLPGSGGMPYFQSYADGSVGFSFPPELLAYRDQAHFLLVDKPGISFQAEMEFDEERQRPVELDKEIYRDGLSKDNLVARAALAIKAAQRELGVRATRLVLIGGSEGAQYAFALAREVDAHRVVVWGGIALPQYYDLIIDYRLQAEHGEISRSDAQSKIEDLYATIRSIEANPWIRQAGSKERHIVDGRASALMRRSTICFCSIFPCRWSKVVLITMRRF</sequence>
<accession>A0A845B3Y0</accession>
<feature type="signal peptide" evidence="1">
    <location>
        <begin position="1"/>
        <end position="18"/>
    </location>
</feature>
<dbReference type="RefSeq" id="WP_160756972.1">
    <property type="nucleotide sequence ID" value="NZ_WTYL01000003.1"/>
</dbReference>
<comment type="caution">
    <text evidence="2">The sequence shown here is derived from an EMBL/GenBank/DDBJ whole genome shotgun (WGS) entry which is preliminary data.</text>
</comment>
<dbReference type="InterPro" id="IPR029058">
    <property type="entry name" value="AB_hydrolase_fold"/>
</dbReference>
<dbReference type="Proteomes" id="UP000431922">
    <property type="component" value="Unassembled WGS sequence"/>
</dbReference>
<reference evidence="2 3" key="1">
    <citation type="submission" date="2019-12" db="EMBL/GenBank/DDBJ databases">
        <title>Genomic-based taxomic classification of the family Erythrobacteraceae.</title>
        <authorList>
            <person name="Xu L."/>
        </authorList>
    </citation>
    <scope>NUCLEOTIDE SEQUENCE [LARGE SCALE GENOMIC DNA]</scope>
    <source>
        <strain evidence="2 3">KCTC 42453</strain>
    </source>
</reference>
<evidence type="ECO:0000256" key="1">
    <source>
        <dbReference type="SAM" id="SignalP"/>
    </source>
</evidence>
<keyword evidence="1" id="KW-0732">Signal</keyword>
<evidence type="ECO:0000313" key="2">
    <source>
        <dbReference type="EMBL" id="MXP45365.1"/>
    </source>
</evidence>
<protein>
    <recommendedName>
        <fullName evidence="4">Alpha/beta hydrolase family protein</fullName>
    </recommendedName>
</protein>
<feature type="chain" id="PRO_5033047275" description="Alpha/beta hydrolase family protein" evidence="1">
    <location>
        <begin position="19"/>
        <end position="276"/>
    </location>
</feature>
<organism evidence="2 3">
    <name type="scientific">Allopontixanthobacter sediminis</name>
    <dbReference type="NCBI Taxonomy" id="1689985"/>
    <lineage>
        <taxon>Bacteria</taxon>
        <taxon>Pseudomonadati</taxon>
        <taxon>Pseudomonadota</taxon>
        <taxon>Alphaproteobacteria</taxon>
        <taxon>Sphingomonadales</taxon>
        <taxon>Erythrobacteraceae</taxon>
        <taxon>Allopontixanthobacter</taxon>
    </lineage>
</organism>
<evidence type="ECO:0008006" key="4">
    <source>
        <dbReference type="Google" id="ProtNLM"/>
    </source>
</evidence>
<dbReference type="OrthoDB" id="7595824at2"/>
<keyword evidence="3" id="KW-1185">Reference proteome</keyword>
<proteinExistence type="predicted"/>
<gene>
    <name evidence="2" type="ORF">GRI65_12990</name>
</gene>
<dbReference type="Gene3D" id="3.40.50.1820">
    <property type="entry name" value="alpha/beta hydrolase"/>
    <property type="match status" value="1"/>
</dbReference>
<dbReference type="EMBL" id="WTYL01000003">
    <property type="protein sequence ID" value="MXP45365.1"/>
    <property type="molecule type" value="Genomic_DNA"/>
</dbReference>
<evidence type="ECO:0000313" key="3">
    <source>
        <dbReference type="Proteomes" id="UP000431922"/>
    </source>
</evidence>